<dbReference type="SUPFAM" id="SSF52172">
    <property type="entry name" value="CheY-like"/>
    <property type="match status" value="1"/>
</dbReference>
<proteinExistence type="predicted"/>
<dbReference type="PANTHER" id="PTHR37299">
    <property type="entry name" value="TRANSCRIPTIONAL REGULATOR-RELATED"/>
    <property type="match status" value="1"/>
</dbReference>
<dbReference type="EMBL" id="FMVM01000012">
    <property type="protein sequence ID" value="SCY93931.1"/>
    <property type="molecule type" value="Genomic_DNA"/>
</dbReference>
<sequence>MYPKEMSYQGDDEAMKALDEGMLNRVDKRRMRALVVEDEIPASEELSYLIHEHSQIDVVDCLEDGLDVLKFLQEQEVDVLFLDINIPSLDGMMLAHHIGKFARKPYIVFTTAYKEHAAEAFELEAFDYILKPYDEKRIAAMLHKLELTFKRDQEQAENLDSRTQSENQAYRRPEGHSSTNDHGALRGYDIREAPLHTGTSLAHQGLEQRPISSNSPSQAADHLTGTRVNLLRNDNIIVTDSADIYYAEAQEKVTKVYTKNGEFTMPVSISDFHSRLPQDAFFRCHRSYLVNLVQIREIVPWFNNTYLLRLRDLEAEVPVSRGKVKEFRQLMRI</sequence>
<gene>
    <name evidence="12" type="ORF">SAMN05720606_112216</name>
</gene>
<accession>A0A1G5K167</accession>
<dbReference type="Proteomes" id="UP000198538">
    <property type="component" value="Unassembled WGS sequence"/>
</dbReference>
<evidence type="ECO:0000256" key="6">
    <source>
        <dbReference type="ARBA" id="ARBA00023125"/>
    </source>
</evidence>
<evidence type="ECO:0000256" key="4">
    <source>
        <dbReference type="ARBA" id="ARBA00023012"/>
    </source>
</evidence>
<evidence type="ECO:0000313" key="12">
    <source>
        <dbReference type="EMBL" id="SCY93931.1"/>
    </source>
</evidence>
<evidence type="ECO:0000256" key="9">
    <source>
        <dbReference type="SAM" id="MobiDB-lite"/>
    </source>
</evidence>
<dbReference type="PANTHER" id="PTHR37299:SF1">
    <property type="entry name" value="STAGE 0 SPORULATION PROTEIN A HOMOLOG"/>
    <property type="match status" value="1"/>
</dbReference>
<dbReference type="GO" id="GO:0000156">
    <property type="term" value="F:phosphorelay response regulator activity"/>
    <property type="evidence" value="ECO:0007669"/>
    <property type="project" value="InterPro"/>
</dbReference>
<evidence type="ECO:0000259" key="11">
    <source>
        <dbReference type="PROSITE" id="PS50930"/>
    </source>
</evidence>
<keyword evidence="5" id="KW-0805">Transcription regulation</keyword>
<protein>
    <submittedName>
        <fullName evidence="12">Two component transcriptional regulator, LytTR family</fullName>
    </submittedName>
</protein>
<keyword evidence="2" id="KW-0963">Cytoplasm</keyword>
<organism evidence="12 13">
    <name type="scientific">Paenibacillus polysaccharolyticus</name>
    <dbReference type="NCBI Taxonomy" id="582692"/>
    <lineage>
        <taxon>Bacteria</taxon>
        <taxon>Bacillati</taxon>
        <taxon>Bacillota</taxon>
        <taxon>Bacilli</taxon>
        <taxon>Bacillales</taxon>
        <taxon>Paenibacillaceae</taxon>
        <taxon>Paenibacillus</taxon>
    </lineage>
</organism>
<feature type="compositionally biased region" description="Polar residues" evidence="9">
    <location>
        <begin position="156"/>
        <end position="168"/>
    </location>
</feature>
<dbReference type="STRING" id="582692.SAMN05720606_112216"/>
<dbReference type="InterPro" id="IPR011006">
    <property type="entry name" value="CheY-like_superfamily"/>
</dbReference>
<dbReference type="InterPro" id="IPR007492">
    <property type="entry name" value="LytTR_DNA-bd_dom"/>
</dbReference>
<dbReference type="SMART" id="SM00448">
    <property type="entry name" value="REC"/>
    <property type="match status" value="1"/>
</dbReference>
<dbReference type="Pfam" id="PF04397">
    <property type="entry name" value="LytTR"/>
    <property type="match status" value="1"/>
</dbReference>
<evidence type="ECO:0000256" key="2">
    <source>
        <dbReference type="ARBA" id="ARBA00022490"/>
    </source>
</evidence>
<dbReference type="CDD" id="cd17532">
    <property type="entry name" value="REC_LytTR_AlgR-like"/>
    <property type="match status" value="1"/>
</dbReference>
<dbReference type="GO" id="GO:0005737">
    <property type="term" value="C:cytoplasm"/>
    <property type="evidence" value="ECO:0007669"/>
    <property type="project" value="UniProtKB-SubCell"/>
</dbReference>
<dbReference type="InterPro" id="IPR046947">
    <property type="entry name" value="LytR-like"/>
</dbReference>
<dbReference type="SMART" id="SM00850">
    <property type="entry name" value="LytTR"/>
    <property type="match status" value="1"/>
</dbReference>
<dbReference type="Gene3D" id="2.40.50.40">
    <property type="match status" value="1"/>
</dbReference>
<evidence type="ECO:0000256" key="1">
    <source>
        <dbReference type="ARBA" id="ARBA00004496"/>
    </source>
</evidence>
<dbReference type="FunFam" id="2.20.25.10:FF:000010">
    <property type="entry name" value="Two-component system response regulator"/>
    <property type="match status" value="1"/>
</dbReference>
<dbReference type="Pfam" id="PF00072">
    <property type="entry name" value="Response_reg"/>
    <property type="match status" value="1"/>
</dbReference>
<dbReference type="AlphaFoldDB" id="A0A1G5K167"/>
<reference evidence="13" key="1">
    <citation type="submission" date="2016-10" db="EMBL/GenBank/DDBJ databases">
        <authorList>
            <person name="Varghese N."/>
            <person name="Submissions S."/>
        </authorList>
    </citation>
    <scope>NUCLEOTIDE SEQUENCE [LARGE SCALE GENOMIC DNA]</scope>
    <source>
        <strain evidence="13">BL9</strain>
    </source>
</reference>
<keyword evidence="7" id="KW-0804">Transcription</keyword>
<dbReference type="GO" id="GO:0003677">
    <property type="term" value="F:DNA binding"/>
    <property type="evidence" value="ECO:0007669"/>
    <property type="project" value="UniProtKB-KW"/>
</dbReference>
<evidence type="ECO:0000256" key="5">
    <source>
        <dbReference type="ARBA" id="ARBA00023015"/>
    </source>
</evidence>
<comment type="subcellular location">
    <subcellularLocation>
        <location evidence="1">Cytoplasm</location>
    </subcellularLocation>
</comment>
<evidence type="ECO:0000256" key="8">
    <source>
        <dbReference type="PROSITE-ProRule" id="PRU00169"/>
    </source>
</evidence>
<dbReference type="PROSITE" id="PS50930">
    <property type="entry name" value="HTH_LYTTR"/>
    <property type="match status" value="1"/>
</dbReference>
<evidence type="ECO:0000256" key="7">
    <source>
        <dbReference type="ARBA" id="ARBA00023163"/>
    </source>
</evidence>
<feature type="region of interest" description="Disordered" evidence="9">
    <location>
        <begin position="155"/>
        <end position="185"/>
    </location>
</feature>
<evidence type="ECO:0000259" key="10">
    <source>
        <dbReference type="PROSITE" id="PS50110"/>
    </source>
</evidence>
<dbReference type="Gene3D" id="3.40.50.2300">
    <property type="match status" value="1"/>
</dbReference>
<feature type="domain" description="Response regulatory" evidence="10">
    <location>
        <begin position="32"/>
        <end position="146"/>
    </location>
</feature>
<keyword evidence="3 8" id="KW-0597">Phosphoprotein</keyword>
<dbReference type="PROSITE" id="PS50110">
    <property type="entry name" value="RESPONSE_REGULATORY"/>
    <property type="match status" value="1"/>
</dbReference>
<feature type="modified residue" description="4-aspartylphosphate" evidence="8">
    <location>
        <position position="83"/>
    </location>
</feature>
<keyword evidence="6" id="KW-0238">DNA-binding</keyword>
<dbReference type="InterPro" id="IPR001789">
    <property type="entry name" value="Sig_transdc_resp-reg_receiver"/>
</dbReference>
<evidence type="ECO:0000256" key="3">
    <source>
        <dbReference type="ARBA" id="ARBA00022553"/>
    </source>
</evidence>
<feature type="domain" description="HTH LytTR-type" evidence="11">
    <location>
        <begin position="233"/>
        <end position="333"/>
    </location>
</feature>
<dbReference type="Gene3D" id="2.20.25.10">
    <property type="match status" value="1"/>
</dbReference>
<evidence type="ECO:0000313" key="13">
    <source>
        <dbReference type="Proteomes" id="UP000198538"/>
    </source>
</evidence>
<keyword evidence="4" id="KW-0902">Two-component regulatory system</keyword>
<name>A0A1G5K167_9BACL</name>
<keyword evidence="13" id="KW-1185">Reference proteome</keyword>